<dbReference type="SUPFAM" id="SSF160935">
    <property type="entry name" value="VPA0735-like"/>
    <property type="match status" value="1"/>
</dbReference>
<evidence type="ECO:0000313" key="2">
    <source>
        <dbReference type="EMBL" id="BAT61255.1"/>
    </source>
</evidence>
<dbReference type="KEGG" id="vgo:GJW-30_1_03812"/>
<dbReference type="RefSeq" id="WP_096357977.1">
    <property type="nucleotide sequence ID" value="NZ_AP014946.1"/>
</dbReference>
<dbReference type="Pfam" id="PF06742">
    <property type="entry name" value="DUF1214"/>
    <property type="match status" value="1"/>
</dbReference>
<dbReference type="InterPro" id="IPR012038">
    <property type="entry name" value="UCP009471"/>
</dbReference>
<dbReference type="OrthoDB" id="7837485at2"/>
<dbReference type="AlphaFoldDB" id="A0A0S3PZA2"/>
<organism evidence="2 3">
    <name type="scientific">Variibacter gotjawalensis</name>
    <dbReference type="NCBI Taxonomy" id="1333996"/>
    <lineage>
        <taxon>Bacteria</taxon>
        <taxon>Pseudomonadati</taxon>
        <taxon>Pseudomonadota</taxon>
        <taxon>Alphaproteobacteria</taxon>
        <taxon>Hyphomicrobiales</taxon>
        <taxon>Nitrobacteraceae</taxon>
        <taxon>Variibacter</taxon>
    </lineage>
</organism>
<accession>A0A0S3PZA2</accession>
<reference evidence="2 3" key="1">
    <citation type="submission" date="2015-08" db="EMBL/GenBank/DDBJ databases">
        <title>Investigation of the bacterial diversity of lava forest soil.</title>
        <authorList>
            <person name="Lee J.S."/>
        </authorList>
    </citation>
    <scope>NUCLEOTIDE SEQUENCE [LARGE SCALE GENOMIC DNA]</scope>
    <source>
        <strain evidence="2 3">GJW-30</strain>
    </source>
</reference>
<gene>
    <name evidence="2" type="ORF">GJW-30_1_03812</name>
</gene>
<proteinExistence type="predicted"/>
<dbReference type="PANTHER" id="PTHR36509:SF2">
    <property type="entry name" value="BLL3101 PROTEIN"/>
    <property type="match status" value="1"/>
</dbReference>
<dbReference type="InterPro" id="IPR037049">
    <property type="entry name" value="DUF1214_C_sf"/>
</dbReference>
<feature type="domain" description="DUF1214" evidence="1">
    <location>
        <begin position="72"/>
        <end position="169"/>
    </location>
</feature>
<dbReference type="Gene3D" id="2.60.120.600">
    <property type="entry name" value="Domain of unknown function DUF1214, C-terminal domain"/>
    <property type="match status" value="1"/>
</dbReference>
<name>A0A0S3PZA2_9BRAD</name>
<dbReference type="InterPro" id="IPR010621">
    <property type="entry name" value="DUF1214"/>
</dbReference>
<evidence type="ECO:0000313" key="3">
    <source>
        <dbReference type="Proteomes" id="UP000236884"/>
    </source>
</evidence>
<dbReference type="EMBL" id="AP014946">
    <property type="protein sequence ID" value="BAT61255.1"/>
    <property type="molecule type" value="Genomic_DNA"/>
</dbReference>
<sequence>MRLLASVILAFTLATFAGLGATWYATTRGVSFGTIALGAWAAHPKSGTQDIDPYARAAIARSGELPLGSGDGVSFMAKSSDDGRRLDGRCDVTVSGSTPLARYWTLTVHDARGQVIANLLGRYGYTSAEIGRAADGRFDIVIAPRARAGNWIPSGEANEYVLVLRLYDTPVGLSTRNQLEMPSIKIGGCA</sequence>
<protein>
    <recommendedName>
        <fullName evidence="1">DUF1214 domain-containing protein</fullName>
    </recommendedName>
</protein>
<keyword evidence="3" id="KW-1185">Reference proteome</keyword>
<dbReference type="PANTHER" id="PTHR36509">
    <property type="entry name" value="BLL3101 PROTEIN"/>
    <property type="match status" value="1"/>
</dbReference>
<evidence type="ECO:0000259" key="1">
    <source>
        <dbReference type="Pfam" id="PF06742"/>
    </source>
</evidence>
<dbReference type="PIRSF" id="PIRSF009471">
    <property type="entry name" value="UCP009471"/>
    <property type="match status" value="1"/>
</dbReference>
<dbReference type="Proteomes" id="UP000236884">
    <property type="component" value="Chromosome"/>
</dbReference>